<gene>
    <name evidence="1" type="ORF">IU449_28635</name>
</gene>
<evidence type="ECO:0000313" key="1">
    <source>
        <dbReference type="EMBL" id="MBF6358468.1"/>
    </source>
</evidence>
<keyword evidence="2" id="KW-1185">Reference proteome</keyword>
<name>A0ABS0DP43_9NOCA</name>
<proteinExistence type="predicted"/>
<organism evidence="1 2">
    <name type="scientific">Nocardia higoensis</name>
    <dbReference type="NCBI Taxonomy" id="228599"/>
    <lineage>
        <taxon>Bacteria</taxon>
        <taxon>Bacillati</taxon>
        <taxon>Actinomycetota</taxon>
        <taxon>Actinomycetes</taxon>
        <taxon>Mycobacteriales</taxon>
        <taxon>Nocardiaceae</taxon>
        <taxon>Nocardia</taxon>
    </lineage>
</organism>
<dbReference type="RefSeq" id="WP_195005303.1">
    <property type="nucleotide sequence ID" value="NZ_JADLQN010000019.1"/>
</dbReference>
<dbReference type="EMBL" id="JADLQN010000019">
    <property type="protein sequence ID" value="MBF6358468.1"/>
    <property type="molecule type" value="Genomic_DNA"/>
</dbReference>
<reference evidence="1 2" key="1">
    <citation type="submission" date="2020-10" db="EMBL/GenBank/DDBJ databases">
        <title>Identification of Nocardia species via Next-generation sequencing and recognition of intraspecies genetic diversity.</title>
        <authorList>
            <person name="Li P."/>
            <person name="Li P."/>
            <person name="Lu B."/>
        </authorList>
    </citation>
    <scope>NUCLEOTIDE SEQUENCE [LARGE SCALE GENOMIC DNA]</scope>
    <source>
        <strain evidence="1 2">BJ06-0143</strain>
    </source>
</reference>
<comment type="caution">
    <text evidence="1">The sequence shown here is derived from an EMBL/GenBank/DDBJ whole genome shotgun (WGS) entry which is preliminary data.</text>
</comment>
<dbReference type="Proteomes" id="UP000707731">
    <property type="component" value="Unassembled WGS sequence"/>
</dbReference>
<evidence type="ECO:0000313" key="2">
    <source>
        <dbReference type="Proteomes" id="UP000707731"/>
    </source>
</evidence>
<evidence type="ECO:0008006" key="3">
    <source>
        <dbReference type="Google" id="ProtNLM"/>
    </source>
</evidence>
<protein>
    <recommendedName>
        <fullName evidence="3">PH domain-containing protein</fullName>
    </recommendedName>
</protein>
<accession>A0ABS0DP43</accession>
<sequence>MTQPPDELAQWVETLAGQLQTIAKRLRAHSKPGTDQPVDEWLAPLLTDFSHTQGLARQAEHVLSAYAIRGGIMGAARVARLTGVTISAATGRAASKVTRDAWGHAFGEKG</sequence>